<comment type="caution">
    <text evidence="1">The sequence shown here is derived from an EMBL/GenBank/DDBJ whole genome shotgun (WGS) entry which is preliminary data.</text>
</comment>
<organism evidence="1 2">
    <name type="scientific">Heracleum sosnowskyi</name>
    <dbReference type="NCBI Taxonomy" id="360622"/>
    <lineage>
        <taxon>Eukaryota</taxon>
        <taxon>Viridiplantae</taxon>
        <taxon>Streptophyta</taxon>
        <taxon>Embryophyta</taxon>
        <taxon>Tracheophyta</taxon>
        <taxon>Spermatophyta</taxon>
        <taxon>Magnoliopsida</taxon>
        <taxon>eudicotyledons</taxon>
        <taxon>Gunneridae</taxon>
        <taxon>Pentapetalae</taxon>
        <taxon>asterids</taxon>
        <taxon>campanulids</taxon>
        <taxon>Apiales</taxon>
        <taxon>Apiaceae</taxon>
        <taxon>Apioideae</taxon>
        <taxon>apioid superclade</taxon>
        <taxon>Tordylieae</taxon>
        <taxon>Tordyliinae</taxon>
        <taxon>Heracleum</taxon>
    </lineage>
</organism>
<name>A0AAD8GUW5_9APIA</name>
<evidence type="ECO:0000313" key="1">
    <source>
        <dbReference type="EMBL" id="KAK1354968.1"/>
    </source>
</evidence>
<gene>
    <name evidence="1" type="ORF">POM88_048224</name>
</gene>
<proteinExistence type="predicted"/>
<dbReference type="Proteomes" id="UP001237642">
    <property type="component" value="Unassembled WGS sequence"/>
</dbReference>
<reference evidence="1" key="2">
    <citation type="submission" date="2023-05" db="EMBL/GenBank/DDBJ databases">
        <authorList>
            <person name="Schelkunov M.I."/>
        </authorList>
    </citation>
    <scope>NUCLEOTIDE SEQUENCE</scope>
    <source>
        <strain evidence="1">Hsosn_3</strain>
        <tissue evidence="1">Leaf</tissue>
    </source>
</reference>
<reference evidence="1" key="1">
    <citation type="submission" date="2023-02" db="EMBL/GenBank/DDBJ databases">
        <title>Genome of toxic invasive species Heracleum sosnowskyi carries increased number of genes despite the absence of recent whole-genome duplications.</title>
        <authorList>
            <person name="Schelkunov M."/>
            <person name="Shtratnikova V."/>
            <person name="Makarenko M."/>
            <person name="Klepikova A."/>
            <person name="Omelchenko D."/>
            <person name="Novikova G."/>
            <person name="Obukhova E."/>
            <person name="Bogdanov V."/>
            <person name="Penin A."/>
            <person name="Logacheva M."/>
        </authorList>
    </citation>
    <scope>NUCLEOTIDE SEQUENCE</scope>
    <source>
        <strain evidence="1">Hsosn_3</strain>
        <tissue evidence="1">Leaf</tissue>
    </source>
</reference>
<accession>A0AAD8GUW5</accession>
<evidence type="ECO:0000313" key="2">
    <source>
        <dbReference type="Proteomes" id="UP001237642"/>
    </source>
</evidence>
<sequence length="170" mass="19831">MNDGERAPAFIFEQNLYSISIRPLNSEQVSKVVLFKASTKPSFNRPLNSEHKVVLLRLAQSLSSPKARSFSLNFLLSSESSFSITYCTTRKMFPKEEHEDGLLDAHYAYRVRDRLRKQVRVPLRNQLYACVSFFLSLFIVNSVDHKSRRPCHFYLSDLYNAHFKTNYKLI</sequence>
<dbReference type="AlphaFoldDB" id="A0AAD8GUW5"/>
<dbReference type="EMBL" id="JAUIZM010000011">
    <property type="protein sequence ID" value="KAK1354968.1"/>
    <property type="molecule type" value="Genomic_DNA"/>
</dbReference>
<keyword evidence="2" id="KW-1185">Reference proteome</keyword>
<protein>
    <submittedName>
        <fullName evidence="1">Uncharacterized protein</fullName>
    </submittedName>
</protein>